<dbReference type="AlphaFoldDB" id="A0A7W1WRR0"/>
<dbReference type="InterPro" id="IPR036412">
    <property type="entry name" value="HAD-like_sf"/>
</dbReference>
<comment type="caution">
    <text evidence="1">The sequence shown here is derived from an EMBL/GenBank/DDBJ whole genome shotgun (WGS) entry which is preliminary data.</text>
</comment>
<gene>
    <name evidence="1" type="ORF">H1191_11130</name>
</gene>
<dbReference type="InterPro" id="IPR023214">
    <property type="entry name" value="HAD_sf"/>
</dbReference>
<dbReference type="CDD" id="cd07516">
    <property type="entry name" value="HAD_Pase"/>
    <property type="match status" value="1"/>
</dbReference>
<dbReference type="RefSeq" id="WP_181752098.1">
    <property type="nucleotide sequence ID" value="NZ_JACEIQ010000010.1"/>
</dbReference>
<dbReference type="Pfam" id="PF08282">
    <property type="entry name" value="Hydrolase_3"/>
    <property type="match status" value="1"/>
</dbReference>
<proteinExistence type="predicted"/>
<reference evidence="1 2" key="1">
    <citation type="submission" date="2020-07" db="EMBL/GenBank/DDBJ databases">
        <authorList>
            <person name="Feng H."/>
        </authorList>
    </citation>
    <scope>NUCLEOTIDE SEQUENCE [LARGE SCALE GENOMIC DNA]</scope>
    <source>
        <strain evidence="2">s-10</strain>
    </source>
</reference>
<dbReference type="PANTHER" id="PTHR10000">
    <property type="entry name" value="PHOSPHOSERINE PHOSPHATASE"/>
    <property type="match status" value="1"/>
</dbReference>
<dbReference type="NCBIfam" id="TIGR00099">
    <property type="entry name" value="Cof-subfamily"/>
    <property type="match status" value="1"/>
</dbReference>
<dbReference type="Gene3D" id="3.30.1240.10">
    <property type="match status" value="1"/>
</dbReference>
<dbReference type="Gene3D" id="3.40.50.1000">
    <property type="entry name" value="HAD superfamily/HAD-like"/>
    <property type="match status" value="1"/>
</dbReference>
<dbReference type="PROSITE" id="PS01228">
    <property type="entry name" value="COF_1"/>
    <property type="match status" value="1"/>
</dbReference>
<dbReference type="SUPFAM" id="SSF56784">
    <property type="entry name" value="HAD-like"/>
    <property type="match status" value="1"/>
</dbReference>
<dbReference type="InterPro" id="IPR000150">
    <property type="entry name" value="Cof"/>
</dbReference>
<dbReference type="SFLD" id="SFLDG01144">
    <property type="entry name" value="C2.B.4:_PGP_Like"/>
    <property type="match status" value="1"/>
</dbReference>
<accession>A0A7W1WRR0</accession>
<dbReference type="GO" id="GO:0000287">
    <property type="term" value="F:magnesium ion binding"/>
    <property type="evidence" value="ECO:0007669"/>
    <property type="project" value="TreeGrafter"/>
</dbReference>
<dbReference type="InterPro" id="IPR006379">
    <property type="entry name" value="HAD-SF_hydro_IIB"/>
</dbReference>
<dbReference type="EMBL" id="JACEIQ010000010">
    <property type="protein sequence ID" value="MBA4494860.1"/>
    <property type="molecule type" value="Genomic_DNA"/>
</dbReference>
<dbReference type="PROSITE" id="PS01229">
    <property type="entry name" value="COF_2"/>
    <property type="match status" value="1"/>
</dbReference>
<evidence type="ECO:0000313" key="2">
    <source>
        <dbReference type="Proteomes" id="UP000535491"/>
    </source>
</evidence>
<dbReference type="GO" id="GO:0005829">
    <property type="term" value="C:cytosol"/>
    <property type="evidence" value="ECO:0007669"/>
    <property type="project" value="TreeGrafter"/>
</dbReference>
<evidence type="ECO:0000313" key="1">
    <source>
        <dbReference type="EMBL" id="MBA4494860.1"/>
    </source>
</evidence>
<sequence>MIKLIAIDMDGTLLSSRGEISLANKKAIQQAQQKGVLVAIATGRSYEGAMRVLQPAGIICPVIHLNGARICSEEGVLLQSIHLDRQVALQIHQAFQEAEIYHELYTDEGIFSNRDGHNHLKVEMDKLQSANPSIQPEMLQMAAKKQFQQAEVTERKHLEDVIVDSSFHIYKMLAFSMIAEKLAEARTKVSGLEGIVLTASAGNNIEINHREAQKGIALERLAQQHRIPAGQTMAIGDNRNDLSMLKIAGVSVAMGNADQEVREVCDYVTQTNDEDGVAKAIEKFI</sequence>
<dbReference type="PANTHER" id="PTHR10000:SF55">
    <property type="entry name" value="5-AMINO-6-(5-PHOSPHO-D-RIBITYLAMINO)URACIL PHOSPHATASE YCSE"/>
    <property type="match status" value="1"/>
</dbReference>
<dbReference type="SFLD" id="SFLDG01140">
    <property type="entry name" value="C2.B:_Phosphomannomutase_and_P"/>
    <property type="match status" value="1"/>
</dbReference>
<organism evidence="1 2">
    <name type="scientific">Paenactinomyces guangxiensis</name>
    <dbReference type="NCBI Taxonomy" id="1490290"/>
    <lineage>
        <taxon>Bacteria</taxon>
        <taxon>Bacillati</taxon>
        <taxon>Bacillota</taxon>
        <taxon>Bacilli</taxon>
        <taxon>Bacillales</taxon>
        <taxon>Thermoactinomycetaceae</taxon>
        <taxon>Paenactinomyces</taxon>
    </lineage>
</organism>
<dbReference type="NCBIfam" id="TIGR01484">
    <property type="entry name" value="HAD-SF-IIB"/>
    <property type="match status" value="1"/>
</dbReference>
<protein>
    <submittedName>
        <fullName evidence="1">HAD family phosphatase</fullName>
    </submittedName>
</protein>
<dbReference type="GO" id="GO:0016791">
    <property type="term" value="F:phosphatase activity"/>
    <property type="evidence" value="ECO:0007669"/>
    <property type="project" value="TreeGrafter"/>
</dbReference>
<keyword evidence="2" id="KW-1185">Reference proteome</keyword>
<name>A0A7W1WRR0_9BACL</name>
<dbReference type="SFLD" id="SFLDS00003">
    <property type="entry name" value="Haloacid_Dehalogenase"/>
    <property type="match status" value="1"/>
</dbReference>
<dbReference type="Proteomes" id="UP000535491">
    <property type="component" value="Unassembled WGS sequence"/>
</dbReference>